<dbReference type="Proteomes" id="UP000307956">
    <property type="component" value="Unassembled WGS sequence"/>
</dbReference>
<feature type="transmembrane region" description="Helical" evidence="7">
    <location>
        <begin position="148"/>
        <end position="167"/>
    </location>
</feature>
<feature type="transmembrane region" description="Helical" evidence="7">
    <location>
        <begin position="352"/>
        <end position="373"/>
    </location>
</feature>
<evidence type="ECO:0000313" key="9">
    <source>
        <dbReference type="Proteomes" id="UP000307956"/>
    </source>
</evidence>
<evidence type="ECO:0000256" key="2">
    <source>
        <dbReference type="ARBA" id="ARBA00007430"/>
    </source>
</evidence>
<evidence type="ECO:0000256" key="5">
    <source>
        <dbReference type="ARBA" id="ARBA00022989"/>
    </source>
</evidence>
<dbReference type="GO" id="GO:0005886">
    <property type="term" value="C:plasma membrane"/>
    <property type="evidence" value="ECO:0007669"/>
    <property type="project" value="UniProtKB-SubCell"/>
</dbReference>
<comment type="similarity">
    <text evidence="2">Belongs to the polysaccharide synthase family.</text>
</comment>
<accession>A0A4S4ASU8</accession>
<feature type="transmembrane region" description="Helical" evidence="7">
    <location>
        <begin position="415"/>
        <end position="433"/>
    </location>
</feature>
<evidence type="ECO:0000256" key="7">
    <source>
        <dbReference type="SAM" id="Phobius"/>
    </source>
</evidence>
<feature type="transmembrane region" description="Helical" evidence="7">
    <location>
        <begin position="445"/>
        <end position="470"/>
    </location>
</feature>
<feature type="transmembrane region" description="Helical" evidence="7">
    <location>
        <begin position="290"/>
        <end position="314"/>
    </location>
</feature>
<evidence type="ECO:0000256" key="3">
    <source>
        <dbReference type="ARBA" id="ARBA00022475"/>
    </source>
</evidence>
<evidence type="ECO:0000256" key="6">
    <source>
        <dbReference type="ARBA" id="ARBA00023136"/>
    </source>
</evidence>
<feature type="transmembrane region" description="Helical" evidence="7">
    <location>
        <begin position="320"/>
        <end position="336"/>
    </location>
</feature>
<feature type="transmembrane region" description="Helical" evidence="7">
    <location>
        <begin position="44"/>
        <end position="68"/>
    </location>
</feature>
<proteinExistence type="inferred from homology"/>
<keyword evidence="6 7" id="KW-0472">Membrane</keyword>
<comment type="caution">
    <text evidence="8">The sequence shown here is derived from an EMBL/GenBank/DDBJ whole genome shotgun (WGS) entry which is preliminary data.</text>
</comment>
<keyword evidence="5 7" id="KW-1133">Transmembrane helix</keyword>
<feature type="transmembrane region" description="Helical" evidence="7">
    <location>
        <begin position="115"/>
        <end position="136"/>
    </location>
</feature>
<evidence type="ECO:0000313" key="8">
    <source>
        <dbReference type="EMBL" id="THF61609.1"/>
    </source>
</evidence>
<feature type="transmembrane region" description="Helical" evidence="7">
    <location>
        <begin position="379"/>
        <end position="403"/>
    </location>
</feature>
<name>A0A4S4ASU8_9RHOO</name>
<comment type="subcellular location">
    <subcellularLocation>
        <location evidence="1">Cell membrane</location>
        <topology evidence="1">Multi-pass membrane protein</topology>
    </subcellularLocation>
</comment>
<dbReference type="OrthoDB" id="8538786at2"/>
<evidence type="ECO:0000256" key="4">
    <source>
        <dbReference type="ARBA" id="ARBA00022692"/>
    </source>
</evidence>
<dbReference type="PANTHER" id="PTHR30250">
    <property type="entry name" value="PST FAMILY PREDICTED COLANIC ACID TRANSPORTER"/>
    <property type="match status" value="1"/>
</dbReference>
<protein>
    <submittedName>
        <fullName evidence="8">Lipopolysaccharide biosynthesis protein</fullName>
    </submittedName>
</protein>
<feature type="transmembrane region" description="Helical" evidence="7">
    <location>
        <begin position="20"/>
        <end position="38"/>
    </location>
</feature>
<dbReference type="InterPro" id="IPR050833">
    <property type="entry name" value="Poly_Biosynth_Transport"/>
</dbReference>
<gene>
    <name evidence="8" type="ORF">E6O51_09140</name>
</gene>
<evidence type="ECO:0000256" key="1">
    <source>
        <dbReference type="ARBA" id="ARBA00004651"/>
    </source>
</evidence>
<keyword evidence="4 7" id="KW-0812">Transmembrane</keyword>
<feature type="transmembrane region" description="Helical" evidence="7">
    <location>
        <begin position="80"/>
        <end position="103"/>
    </location>
</feature>
<dbReference type="Pfam" id="PF13440">
    <property type="entry name" value="Polysacc_synt_3"/>
    <property type="match status" value="1"/>
</dbReference>
<organism evidence="8 9">
    <name type="scientific">Pseudothauera rhizosphaerae</name>
    <dbReference type="NCBI Taxonomy" id="2565932"/>
    <lineage>
        <taxon>Bacteria</taxon>
        <taxon>Pseudomonadati</taxon>
        <taxon>Pseudomonadota</taxon>
        <taxon>Betaproteobacteria</taxon>
        <taxon>Rhodocyclales</taxon>
        <taxon>Zoogloeaceae</taxon>
        <taxon>Pseudothauera</taxon>
    </lineage>
</organism>
<dbReference type="EMBL" id="SSOD01000006">
    <property type="protein sequence ID" value="THF61609.1"/>
    <property type="molecule type" value="Genomic_DNA"/>
</dbReference>
<dbReference type="RefSeq" id="WP_136384683.1">
    <property type="nucleotide sequence ID" value="NZ_SSOD01000006.1"/>
</dbReference>
<sequence length="501" mass="54485">MPNVSSKIVRGAAWMVGLRLLQRSLGLISTVVLARLLLPEDFGLVAMALAFYALVELIGFLGFDAALIRKKAADRVHYDTAWTLGILLKGATALILYLSAPAVAAFYDEPRIREILYVFALVSLVGAFENIGIVNFRKELSFDQEFRFQLMKKLISVVATVALALYFRSYWALAFGMLASAIVGVLLSYVMHAYRPGFSLGAWREMLGFSVWMSIDHIISFIRERGSDFVVGKFLPAQALGAYRVGSELASLPTTQLYLPVMRAVFPGYAKIVDDPQALRSVYLSTQASIATIVLPVTVGLVLLAEPLVLLLLGPRWGEAVPLVRVLGLYGITRLLQGNRNALFVAKGKPSWLAALGLLEVTVMFPLIFYWLLNGGEVVMVGWAKVIASLVILPLGVYLVCSVVAMSGRDFLGTVWRPVLACGAMSLAVWLVGRSLDFAPDEGGAALALAALVPLGALVYLVALGAFWLVAGRPRGIEYSALALLGRWPRIAALVRRILPK</sequence>
<dbReference type="CDD" id="cd13127">
    <property type="entry name" value="MATE_tuaB_like"/>
    <property type="match status" value="1"/>
</dbReference>
<keyword evidence="9" id="KW-1185">Reference proteome</keyword>
<reference evidence="8 9" key="1">
    <citation type="submission" date="2019-04" db="EMBL/GenBank/DDBJ databases">
        <title>Azoarcus rhizosphaerae sp. nov. isolated from rhizosphere of Ficus religiosa.</title>
        <authorList>
            <person name="Lin S.-Y."/>
            <person name="Hameed A."/>
            <person name="Hsu Y.-H."/>
            <person name="Young C.-C."/>
        </authorList>
    </citation>
    <scope>NUCLEOTIDE SEQUENCE [LARGE SCALE GENOMIC DNA]</scope>
    <source>
        <strain evidence="8 9">CC-YHH848</strain>
    </source>
</reference>
<keyword evidence="3" id="KW-1003">Cell membrane</keyword>
<feature type="transmembrane region" description="Helical" evidence="7">
    <location>
        <begin position="173"/>
        <end position="194"/>
    </location>
</feature>
<dbReference type="PANTHER" id="PTHR30250:SF10">
    <property type="entry name" value="LIPOPOLYSACCHARIDE BIOSYNTHESIS PROTEIN WZXC"/>
    <property type="match status" value="1"/>
</dbReference>
<dbReference type="AlphaFoldDB" id="A0A4S4ASU8"/>